<dbReference type="GO" id="GO:0016705">
    <property type="term" value="F:oxidoreductase activity, acting on paired donors, with incorporation or reduction of molecular oxygen"/>
    <property type="evidence" value="ECO:0007669"/>
    <property type="project" value="UniProtKB-ARBA"/>
</dbReference>
<keyword evidence="3" id="KW-0408">Iron</keyword>
<dbReference type="PANTHER" id="PTHR21496:SF0">
    <property type="entry name" value="RIESKE DOMAIN-CONTAINING PROTEIN"/>
    <property type="match status" value="1"/>
</dbReference>
<evidence type="ECO:0000259" key="7">
    <source>
        <dbReference type="PROSITE" id="PS51296"/>
    </source>
</evidence>
<dbReference type="GO" id="GO:0051537">
    <property type="term" value="F:2 iron, 2 sulfur cluster binding"/>
    <property type="evidence" value="ECO:0007669"/>
    <property type="project" value="UniProtKB-KW"/>
</dbReference>
<dbReference type="AlphaFoldDB" id="A0A6J4U2G6"/>
<organism evidence="8">
    <name type="scientific">uncultured Thermoleophilia bacterium</name>
    <dbReference type="NCBI Taxonomy" id="1497501"/>
    <lineage>
        <taxon>Bacteria</taxon>
        <taxon>Bacillati</taxon>
        <taxon>Actinomycetota</taxon>
        <taxon>Thermoleophilia</taxon>
        <taxon>environmental samples</taxon>
    </lineage>
</organism>
<dbReference type="PANTHER" id="PTHR21496">
    <property type="entry name" value="FERREDOXIN-RELATED"/>
    <property type="match status" value="1"/>
</dbReference>
<keyword evidence="4" id="KW-0411">Iron-sulfur</keyword>
<evidence type="ECO:0000256" key="3">
    <source>
        <dbReference type="ARBA" id="ARBA00023004"/>
    </source>
</evidence>
<evidence type="ECO:0000256" key="2">
    <source>
        <dbReference type="ARBA" id="ARBA00022723"/>
    </source>
</evidence>
<comment type="cofactor">
    <cofactor evidence="5">
        <name>[2Fe-2S] cluster</name>
        <dbReference type="ChEBI" id="CHEBI:190135"/>
    </cofactor>
</comment>
<keyword evidence="2" id="KW-0479">Metal-binding</keyword>
<feature type="domain" description="Rieske" evidence="7">
    <location>
        <begin position="2"/>
        <end position="116"/>
    </location>
</feature>
<dbReference type="GO" id="GO:0004497">
    <property type="term" value="F:monooxygenase activity"/>
    <property type="evidence" value="ECO:0007669"/>
    <property type="project" value="UniProtKB-ARBA"/>
</dbReference>
<dbReference type="GO" id="GO:0046872">
    <property type="term" value="F:metal ion binding"/>
    <property type="evidence" value="ECO:0007669"/>
    <property type="project" value="UniProtKB-KW"/>
</dbReference>
<evidence type="ECO:0000256" key="5">
    <source>
        <dbReference type="ARBA" id="ARBA00034078"/>
    </source>
</evidence>
<proteinExistence type="inferred from homology"/>
<sequence>MIEVGSLDDFPPRTVTVVPAAGVEVGIVRWDGDDVYALRNVCPHALGPVCAGRLGPKIVAPRGDPMGLDVDESCPVIACAWHGWEFDVRTGQAVWPDGRMRVKTYPARVVRGRVVVALDRTDVDPGPAVEP</sequence>
<keyword evidence="1" id="KW-0001">2Fe-2S</keyword>
<dbReference type="PROSITE" id="PS51296">
    <property type="entry name" value="RIESKE"/>
    <property type="match status" value="1"/>
</dbReference>
<dbReference type="SUPFAM" id="SSF50022">
    <property type="entry name" value="ISP domain"/>
    <property type="match status" value="1"/>
</dbReference>
<dbReference type="EMBL" id="CADCWC010000249">
    <property type="protein sequence ID" value="CAA9538904.1"/>
    <property type="molecule type" value="Genomic_DNA"/>
</dbReference>
<evidence type="ECO:0000313" key="8">
    <source>
        <dbReference type="EMBL" id="CAA9538904.1"/>
    </source>
</evidence>
<dbReference type="InterPro" id="IPR017941">
    <property type="entry name" value="Rieske_2Fe-2S"/>
</dbReference>
<evidence type="ECO:0000256" key="6">
    <source>
        <dbReference type="ARBA" id="ARBA00038001"/>
    </source>
</evidence>
<accession>A0A6J4U2G6</accession>
<protein>
    <recommendedName>
        <fullName evidence="7">Rieske domain-containing protein</fullName>
    </recommendedName>
</protein>
<evidence type="ECO:0000256" key="4">
    <source>
        <dbReference type="ARBA" id="ARBA00023014"/>
    </source>
</evidence>
<dbReference type="Gene3D" id="2.102.10.10">
    <property type="entry name" value="Rieske [2Fe-2S] iron-sulphur domain"/>
    <property type="match status" value="1"/>
</dbReference>
<name>A0A6J4U2G6_9ACTN</name>
<comment type="similarity">
    <text evidence="6">Belongs to the bacterial ring-hydroxylating dioxygenase ferredoxin component family.</text>
</comment>
<reference evidence="8" key="1">
    <citation type="submission" date="2020-02" db="EMBL/GenBank/DDBJ databases">
        <authorList>
            <person name="Meier V. D."/>
        </authorList>
    </citation>
    <scope>NUCLEOTIDE SEQUENCE</scope>
    <source>
        <strain evidence="8">AVDCRST_MAG79</strain>
    </source>
</reference>
<evidence type="ECO:0000256" key="1">
    <source>
        <dbReference type="ARBA" id="ARBA00022714"/>
    </source>
</evidence>
<dbReference type="InterPro" id="IPR036922">
    <property type="entry name" value="Rieske_2Fe-2S_sf"/>
</dbReference>
<gene>
    <name evidence="8" type="ORF">AVDCRST_MAG79-1662</name>
</gene>
<dbReference type="Pfam" id="PF00355">
    <property type="entry name" value="Rieske"/>
    <property type="match status" value="1"/>
</dbReference>